<feature type="non-terminal residue" evidence="8">
    <location>
        <position position="1"/>
    </location>
</feature>
<name>J9EC29_WUCBA</name>
<keyword evidence="3 6" id="KW-0812">Transmembrane</keyword>
<evidence type="ECO:0000256" key="6">
    <source>
        <dbReference type="SAM" id="Phobius"/>
    </source>
</evidence>
<organism evidence="8 9">
    <name type="scientific">Wuchereria bancrofti</name>
    <dbReference type="NCBI Taxonomy" id="6293"/>
    <lineage>
        <taxon>Eukaryota</taxon>
        <taxon>Metazoa</taxon>
        <taxon>Ecdysozoa</taxon>
        <taxon>Nematoda</taxon>
        <taxon>Chromadorea</taxon>
        <taxon>Rhabditida</taxon>
        <taxon>Spirurina</taxon>
        <taxon>Spiruromorpha</taxon>
        <taxon>Filarioidea</taxon>
        <taxon>Onchocercidae</taxon>
        <taxon>Wuchereria</taxon>
    </lineage>
</organism>
<dbReference type="PANTHER" id="PTHR12471">
    <property type="entry name" value="VACUOLAR ATP SYNTHASE SUBUNIT S1"/>
    <property type="match status" value="1"/>
</dbReference>
<dbReference type="GO" id="GO:0030641">
    <property type="term" value="P:regulation of cellular pH"/>
    <property type="evidence" value="ECO:0007669"/>
    <property type="project" value="TreeGrafter"/>
</dbReference>
<accession>J9EC29</accession>
<evidence type="ECO:0000256" key="1">
    <source>
        <dbReference type="ARBA" id="ARBA00004167"/>
    </source>
</evidence>
<evidence type="ECO:0000256" key="4">
    <source>
        <dbReference type="ARBA" id="ARBA00022989"/>
    </source>
</evidence>
<dbReference type="GO" id="GO:0033176">
    <property type="term" value="C:proton-transporting V-type ATPase complex"/>
    <property type="evidence" value="ECO:0007669"/>
    <property type="project" value="TreeGrafter"/>
</dbReference>
<dbReference type="Pfam" id="PF20520">
    <property type="entry name" value="Ac45-VOA1_TM"/>
    <property type="match status" value="1"/>
</dbReference>
<keyword evidence="5 6" id="KW-0472">Membrane</keyword>
<keyword evidence="4 6" id="KW-1133">Transmembrane helix</keyword>
<evidence type="ECO:0000313" key="8">
    <source>
        <dbReference type="EMBL" id="EJW72964.1"/>
    </source>
</evidence>
<dbReference type="InterPro" id="IPR008388">
    <property type="entry name" value="Ac45_acc_su"/>
</dbReference>
<dbReference type="InterPro" id="IPR046756">
    <property type="entry name" value="VAS1/VOA1_TM"/>
</dbReference>
<evidence type="ECO:0000256" key="3">
    <source>
        <dbReference type="ARBA" id="ARBA00022692"/>
    </source>
</evidence>
<feature type="domain" description="V-type proton ATPase subunit S1/VOA1 transmembrane" evidence="7">
    <location>
        <begin position="73"/>
        <end position="111"/>
    </location>
</feature>
<evidence type="ECO:0000313" key="9">
    <source>
        <dbReference type="Proteomes" id="UP000004810"/>
    </source>
</evidence>
<dbReference type="GO" id="GO:0001671">
    <property type="term" value="F:ATPase activator activity"/>
    <property type="evidence" value="ECO:0007669"/>
    <property type="project" value="TreeGrafter"/>
</dbReference>
<dbReference type="Proteomes" id="UP000004810">
    <property type="component" value="Unassembled WGS sequence"/>
</dbReference>
<evidence type="ECO:0000256" key="2">
    <source>
        <dbReference type="ARBA" id="ARBA00009037"/>
    </source>
</evidence>
<feature type="transmembrane region" description="Helical" evidence="6">
    <location>
        <begin position="80"/>
        <end position="100"/>
    </location>
</feature>
<sequence>QDLTVSSGTATNQVDVGAVFNWNFACFQTNAAIFKVLDGKYSNIGIALRNFEVALELAGDKTRFGYRTSDCVGTFSAGSWMGIIISVVFISILLFGYLMLQSIQTMDRFDDLKQKQIVINFKE</sequence>
<dbReference type="EMBL" id="ADBV01015014">
    <property type="protein sequence ID" value="EJW72964.1"/>
    <property type="molecule type" value="Genomic_DNA"/>
</dbReference>
<comment type="similarity">
    <text evidence="2">Belongs to the vacuolar ATPase subunit S1 family.</text>
</comment>
<dbReference type="AlphaFoldDB" id="J9EC29"/>
<dbReference type="PANTHER" id="PTHR12471:SF7">
    <property type="entry name" value="V-TYPE PROTON ATPASE SUBUNIT S1"/>
    <property type="match status" value="1"/>
</dbReference>
<evidence type="ECO:0000259" key="7">
    <source>
        <dbReference type="Pfam" id="PF20520"/>
    </source>
</evidence>
<comment type="caution">
    <text evidence="8">The sequence shown here is derived from an EMBL/GenBank/DDBJ whole genome shotgun (WGS) entry which is preliminary data.</text>
</comment>
<comment type="subcellular location">
    <subcellularLocation>
        <location evidence="1">Membrane</location>
        <topology evidence="1">Single-pass membrane protein</topology>
    </subcellularLocation>
</comment>
<gene>
    <name evidence="8" type="ORF">WUBG_16129</name>
</gene>
<protein>
    <recommendedName>
        <fullName evidence="7">V-type proton ATPase subunit S1/VOA1 transmembrane domain-containing protein</fullName>
    </recommendedName>
</protein>
<proteinExistence type="inferred from homology"/>
<evidence type="ECO:0000256" key="5">
    <source>
        <dbReference type="ARBA" id="ARBA00023136"/>
    </source>
</evidence>
<reference evidence="9" key="1">
    <citation type="submission" date="2012-08" db="EMBL/GenBank/DDBJ databases">
        <title>The Genome Sequence of Wuchereria bancrofti.</title>
        <authorList>
            <person name="Nutman T.B."/>
            <person name="Fink D.L."/>
            <person name="Russ C."/>
            <person name="Young S."/>
            <person name="Zeng Q."/>
            <person name="Koehrsen M."/>
            <person name="Alvarado L."/>
            <person name="Berlin A."/>
            <person name="Chapman S.B."/>
            <person name="Chen Z."/>
            <person name="Freedman E."/>
            <person name="Gellesch M."/>
            <person name="Goldberg J."/>
            <person name="Griggs A."/>
            <person name="Gujja S."/>
            <person name="Heilman E.R."/>
            <person name="Heiman D."/>
            <person name="Hepburn T."/>
            <person name="Howarth C."/>
            <person name="Jen D."/>
            <person name="Larson L."/>
            <person name="Lewis B."/>
            <person name="Mehta T."/>
            <person name="Park D."/>
            <person name="Pearson M."/>
            <person name="Roberts A."/>
            <person name="Saif S."/>
            <person name="Shea T."/>
            <person name="Shenoy N."/>
            <person name="Sisk P."/>
            <person name="Stolte C."/>
            <person name="Sykes S."/>
            <person name="Walk T."/>
            <person name="White J."/>
            <person name="Yandava C."/>
            <person name="Haas B."/>
            <person name="Henn M.R."/>
            <person name="Nusbaum C."/>
            <person name="Birren B."/>
        </authorList>
    </citation>
    <scope>NUCLEOTIDE SEQUENCE [LARGE SCALE GENOMIC DNA]</scope>
    <source>
        <strain evidence="9">NA</strain>
    </source>
</reference>